<dbReference type="SMART" id="SM00028">
    <property type="entry name" value="TPR"/>
    <property type="match status" value="3"/>
</dbReference>
<accession>A0AAD3H249</accession>
<feature type="region of interest" description="Disordered" evidence="1">
    <location>
        <begin position="262"/>
        <end position="285"/>
    </location>
</feature>
<dbReference type="InterPro" id="IPR019734">
    <property type="entry name" value="TPR_rpt"/>
</dbReference>
<evidence type="ECO:0008006" key="4">
    <source>
        <dbReference type="Google" id="ProtNLM"/>
    </source>
</evidence>
<reference evidence="2 3" key="1">
    <citation type="journal article" date="2021" name="Sci. Rep.">
        <title>The genome of the diatom Chaetoceros tenuissimus carries an ancient integrated fragment of an extant virus.</title>
        <authorList>
            <person name="Hongo Y."/>
            <person name="Kimura K."/>
            <person name="Takaki Y."/>
            <person name="Yoshida Y."/>
            <person name="Baba S."/>
            <person name="Kobayashi G."/>
            <person name="Nagasaki K."/>
            <person name="Hano T."/>
            <person name="Tomaru Y."/>
        </authorList>
    </citation>
    <scope>NUCLEOTIDE SEQUENCE [LARGE SCALE GENOMIC DNA]</scope>
    <source>
        <strain evidence="2 3">NIES-3715</strain>
    </source>
</reference>
<dbReference type="Proteomes" id="UP001054902">
    <property type="component" value="Unassembled WGS sequence"/>
</dbReference>
<evidence type="ECO:0000313" key="3">
    <source>
        <dbReference type="Proteomes" id="UP001054902"/>
    </source>
</evidence>
<feature type="compositionally biased region" description="Basic residues" evidence="1">
    <location>
        <begin position="262"/>
        <end position="271"/>
    </location>
</feature>
<dbReference type="InterPro" id="IPR011990">
    <property type="entry name" value="TPR-like_helical_dom_sf"/>
</dbReference>
<gene>
    <name evidence="2" type="ORF">CTEN210_04283</name>
</gene>
<dbReference type="Gene3D" id="1.25.40.10">
    <property type="entry name" value="Tetratricopeptide repeat domain"/>
    <property type="match status" value="1"/>
</dbReference>
<protein>
    <recommendedName>
        <fullName evidence="4">Tetratricopeptide repeat protein</fullName>
    </recommendedName>
</protein>
<organism evidence="2 3">
    <name type="scientific">Chaetoceros tenuissimus</name>
    <dbReference type="NCBI Taxonomy" id="426638"/>
    <lineage>
        <taxon>Eukaryota</taxon>
        <taxon>Sar</taxon>
        <taxon>Stramenopiles</taxon>
        <taxon>Ochrophyta</taxon>
        <taxon>Bacillariophyta</taxon>
        <taxon>Coscinodiscophyceae</taxon>
        <taxon>Chaetocerotophycidae</taxon>
        <taxon>Chaetocerotales</taxon>
        <taxon>Chaetocerotaceae</taxon>
        <taxon>Chaetoceros</taxon>
    </lineage>
</organism>
<sequence>MNINRIKQSNILVSTNPSSSLQSPSLFEKEEMCCDARIKQKNVCNKAMSNDWSLQDNLATLTSEFISSKSNLHHSSLQESRSVLPSWKEAQTFDPSLESNSLETIHSLLLDKGQMYERKQDYPRAIDSYEKSKSVALSILTNYTRNTLPLALSLKAIGDIYEKQSLYEFALQYYTAAIPYYSKSDGTFQLLGYTYKNIAFINGYKMNNLKKSTQFYNNAMKIFQLCHGMEHEITQRCLLDTKEVEKYHRLQKNCGMKKNRSTRRRVTRRGGRRSENKKAIYIRNE</sequence>
<comment type="caution">
    <text evidence="2">The sequence shown here is derived from an EMBL/GenBank/DDBJ whole genome shotgun (WGS) entry which is preliminary data.</text>
</comment>
<evidence type="ECO:0000256" key="1">
    <source>
        <dbReference type="SAM" id="MobiDB-lite"/>
    </source>
</evidence>
<dbReference type="AlphaFoldDB" id="A0AAD3H249"/>
<proteinExistence type="predicted"/>
<name>A0AAD3H249_9STRA</name>
<keyword evidence="3" id="KW-1185">Reference proteome</keyword>
<dbReference type="EMBL" id="BLLK01000023">
    <property type="protein sequence ID" value="GFH47807.1"/>
    <property type="molecule type" value="Genomic_DNA"/>
</dbReference>
<feature type="compositionally biased region" description="Basic and acidic residues" evidence="1">
    <location>
        <begin position="272"/>
        <end position="285"/>
    </location>
</feature>
<dbReference type="Pfam" id="PF13176">
    <property type="entry name" value="TPR_7"/>
    <property type="match status" value="1"/>
</dbReference>
<dbReference type="SUPFAM" id="SSF48452">
    <property type="entry name" value="TPR-like"/>
    <property type="match status" value="1"/>
</dbReference>
<evidence type="ECO:0000313" key="2">
    <source>
        <dbReference type="EMBL" id="GFH47807.1"/>
    </source>
</evidence>